<sequence>MEVETQAIVAAIESLQSNPIKDYILPMGGVFVSGLLGMGVAYYTVNRQEKTKLELHKVETINETLLHAQEVRARLISIKQNYVRNIDSDPVSRTLAIPPILLSEQRIEVHLSRLAFMVPDSSQGKVSKWQSIDYVSTIFSNYNYLLELWKKRNEIIIGLQPKLGHLFRVGLNFENLVTAIGVATLVQLADLTERVLVMTDDVLIEVSCFLVGFGSVAKSQVDKKVTRNLSKTIQVTLPDSSTYPLAVDMLSRVPELNFDAASQLHNIPVNILKERYRPLYR</sequence>
<keyword evidence="1" id="KW-0812">Transmembrane</keyword>
<gene>
    <name evidence="2" type="ORF">C9J27_09115</name>
</gene>
<keyword evidence="1" id="KW-1133">Transmembrane helix</keyword>
<name>A0A2T3KJU4_9GAMM</name>
<dbReference type="RefSeq" id="WP_107289525.1">
    <property type="nucleotide sequence ID" value="NZ_PYNF01000005.1"/>
</dbReference>
<evidence type="ECO:0000313" key="2">
    <source>
        <dbReference type="EMBL" id="PSU99775.1"/>
    </source>
</evidence>
<evidence type="ECO:0000256" key="1">
    <source>
        <dbReference type="SAM" id="Phobius"/>
    </source>
</evidence>
<keyword evidence="1" id="KW-0472">Membrane</keyword>
<dbReference type="EMBL" id="PYNF01000005">
    <property type="protein sequence ID" value="PSU99775.1"/>
    <property type="molecule type" value="Genomic_DNA"/>
</dbReference>
<proteinExistence type="predicted"/>
<comment type="caution">
    <text evidence="2">The sequence shown here is derived from an EMBL/GenBank/DDBJ whole genome shotgun (WGS) entry which is preliminary data.</text>
</comment>
<feature type="transmembrane region" description="Helical" evidence="1">
    <location>
        <begin position="23"/>
        <end position="45"/>
    </location>
</feature>
<organism evidence="2 3">
    <name type="scientific">Photobacterium kishitanii</name>
    <dbReference type="NCBI Taxonomy" id="318456"/>
    <lineage>
        <taxon>Bacteria</taxon>
        <taxon>Pseudomonadati</taxon>
        <taxon>Pseudomonadota</taxon>
        <taxon>Gammaproteobacteria</taxon>
        <taxon>Vibrionales</taxon>
        <taxon>Vibrionaceae</taxon>
        <taxon>Photobacterium</taxon>
    </lineage>
</organism>
<dbReference type="Proteomes" id="UP000241426">
    <property type="component" value="Unassembled WGS sequence"/>
</dbReference>
<accession>A0A2T3KJU4</accession>
<evidence type="ECO:0000313" key="3">
    <source>
        <dbReference type="Proteomes" id="UP000241426"/>
    </source>
</evidence>
<protein>
    <submittedName>
        <fullName evidence="2">Uncharacterized protein</fullName>
    </submittedName>
</protein>
<dbReference type="AlphaFoldDB" id="A0A2T3KJU4"/>
<reference evidence="2 3" key="1">
    <citation type="submission" date="2018-01" db="EMBL/GenBank/DDBJ databases">
        <title>Whole genome sequencing of Histamine producing bacteria.</title>
        <authorList>
            <person name="Butler K."/>
        </authorList>
    </citation>
    <scope>NUCLEOTIDE SEQUENCE [LARGE SCALE GENOMIC DNA]</scope>
    <source>
        <strain evidence="2 3">FS-7.2</strain>
    </source>
</reference>